<name>A0ABT0M218_9RHOB</name>
<protein>
    <submittedName>
        <fullName evidence="1">Uncharacterized protein</fullName>
    </submittedName>
</protein>
<evidence type="ECO:0000313" key="1">
    <source>
        <dbReference type="EMBL" id="MCL1628895.1"/>
    </source>
</evidence>
<keyword evidence="2" id="KW-1185">Reference proteome</keyword>
<accession>A0ABT0M218</accession>
<reference evidence="1 2" key="1">
    <citation type="submission" date="2022-05" db="EMBL/GenBank/DDBJ databases">
        <title>Seasonal and diel survey of microbial diversity of the Tyrrhenian coast.</title>
        <authorList>
            <person name="Gattoni G."/>
            <person name="Corral P."/>
        </authorList>
    </citation>
    <scope>NUCLEOTIDE SEQUENCE [LARGE SCALE GENOMIC DNA]</scope>
    <source>
        <strain evidence="1 2">V10</strain>
    </source>
</reference>
<organism evidence="1 2">
    <name type="scientific">Roseinatronobacter domitianus</name>
    <dbReference type="NCBI Taxonomy" id="2940293"/>
    <lineage>
        <taxon>Bacteria</taxon>
        <taxon>Pseudomonadati</taxon>
        <taxon>Pseudomonadota</taxon>
        <taxon>Alphaproteobacteria</taxon>
        <taxon>Rhodobacterales</taxon>
        <taxon>Paracoccaceae</taxon>
        <taxon>Roseinatronobacter</taxon>
    </lineage>
</organism>
<dbReference type="EMBL" id="JALZWP010000007">
    <property type="protein sequence ID" value="MCL1628895.1"/>
    <property type="molecule type" value="Genomic_DNA"/>
</dbReference>
<sequence>MDILNRYTRWGIYERYECLSAFDFAKNDFEDEHGPIDEWSENFAGKVRKELMQTAKLGYSTAPYGASGAALLSLFVELQHVPGQLAGELRIRIIDWYNRALIEDMPSEKY</sequence>
<gene>
    <name evidence="1" type="ORF">M3N55_09130</name>
</gene>
<evidence type="ECO:0000313" key="2">
    <source>
        <dbReference type="Proteomes" id="UP001202550"/>
    </source>
</evidence>
<dbReference type="Proteomes" id="UP001202550">
    <property type="component" value="Unassembled WGS sequence"/>
</dbReference>
<comment type="caution">
    <text evidence="1">The sequence shown here is derived from an EMBL/GenBank/DDBJ whole genome shotgun (WGS) entry which is preliminary data.</text>
</comment>
<proteinExistence type="predicted"/>
<dbReference type="RefSeq" id="WP_249058222.1">
    <property type="nucleotide sequence ID" value="NZ_JALZWP010000007.1"/>
</dbReference>